<comment type="caution">
    <text evidence="1">The sequence shown here is derived from an EMBL/GenBank/DDBJ whole genome shotgun (WGS) entry which is preliminary data.</text>
</comment>
<gene>
    <name evidence="1" type="ORF">DFO77_10583</name>
</gene>
<keyword evidence="2" id="KW-1185">Reference proteome</keyword>
<protein>
    <recommendedName>
        <fullName evidence="3">DUF354 domain-containing protein</fullName>
    </recommendedName>
</protein>
<dbReference type="OrthoDB" id="7058268at2"/>
<dbReference type="AlphaFoldDB" id="A0A2T0XBS9"/>
<dbReference type="PANTHER" id="PTHR39662:SF1">
    <property type="entry name" value="DUF354 DOMAIN-CONTAINING PROTEIN"/>
    <property type="match status" value="1"/>
</dbReference>
<evidence type="ECO:0000313" key="1">
    <source>
        <dbReference type="EMBL" id="RCW37575.1"/>
    </source>
</evidence>
<dbReference type="Proteomes" id="UP000252733">
    <property type="component" value="Unassembled WGS sequence"/>
</dbReference>
<dbReference type="Pfam" id="PF04007">
    <property type="entry name" value="DUF354"/>
    <property type="match status" value="1"/>
</dbReference>
<dbReference type="STRING" id="1168289.GCA_000259075_03381"/>
<sequence length="353" mass="40692">MRIFLDIGHPAHVHYFRNFIRIMEGKGHRFMVTARNREHVTELLNHYKIPFVDRGAGGRTSLGKILYLVKTSWQQYLRARKFKPDLFLDFSTIYSGFASRMLKKPYITFTDTETTGLYRFFIRPFTKKVYTPVCFSRYLGAEHKRFNGLMELSYLHPRYFEPDASVLELLNIKENEPFAIVRFVGWSAVHDRGKQGFSLRGKIKLVNTLQKYGRVFISSEGPLPEELEPLRLRLPSARIHDLLFYATLLVGEGATMATEAAILGTPAIYLADFKLGNLTYLEEKYGLVLNFRTSEKEQDLALKSAAMLLSRPGTKTNSGRQAEKLLEDHEDVTAFVVNEVLQNYDELSRKEVN</sequence>
<name>A0A2T0XBS9_9BACT</name>
<evidence type="ECO:0000313" key="2">
    <source>
        <dbReference type="Proteomes" id="UP000252733"/>
    </source>
</evidence>
<accession>A0A2T0XBS9</accession>
<dbReference type="PANTHER" id="PTHR39662">
    <property type="entry name" value="DUF354 DOMAIN-CONTAINING PROTEIN-RELATED"/>
    <property type="match status" value="1"/>
</dbReference>
<dbReference type="InterPro" id="IPR007152">
    <property type="entry name" value="DUF354"/>
</dbReference>
<organism evidence="1 2">
    <name type="scientific">Marinilabilia salmonicolor</name>
    <dbReference type="NCBI Taxonomy" id="989"/>
    <lineage>
        <taxon>Bacteria</taxon>
        <taxon>Pseudomonadati</taxon>
        <taxon>Bacteroidota</taxon>
        <taxon>Bacteroidia</taxon>
        <taxon>Marinilabiliales</taxon>
        <taxon>Marinilabiliaceae</taxon>
        <taxon>Marinilabilia</taxon>
    </lineage>
</organism>
<dbReference type="PIRSF" id="PIRSF005357">
    <property type="entry name" value="UCP005357"/>
    <property type="match status" value="1"/>
</dbReference>
<dbReference type="RefSeq" id="WP_106154027.1">
    <property type="nucleotide sequence ID" value="NZ_PVTS01000015.1"/>
</dbReference>
<evidence type="ECO:0008006" key="3">
    <source>
        <dbReference type="Google" id="ProtNLM"/>
    </source>
</evidence>
<dbReference type="EMBL" id="QPIZ01000005">
    <property type="protein sequence ID" value="RCW37575.1"/>
    <property type="molecule type" value="Genomic_DNA"/>
</dbReference>
<proteinExistence type="predicted"/>
<dbReference type="SUPFAM" id="SSF53756">
    <property type="entry name" value="UDP-Glycosyltransferase/glycogen phosphorylase"/>
    <property type="match status" value="1"/>
</dbReference>
<reference evidence="1 2" key="1">
    <citation type="submission" date="2018-07" db="EMBL/GenBank/DDBJ databases">
        <title>Freshwater and sediment microbial communities from various areas in North America, analyzing microbe dynamics in response to fracking.</title>
        <authorList>
            <person name="Lamendella R."/>
        </authorList>
    </citation>
    <scope>NUCLEOTIDE SEQUENCE [LARGE SCALE GENOMIC DNA]</scope>
    <source>
        <strain evidence="1 2">160A</strain>
    </source>
</reference>